<dbReference type="PROSITE" id="PS00122">
    <property type="entry name" value="CARBOXYLESTERASE_B_1"/>
    <property type="match status" value="1"/>
</dbReference>
<keyword evidence="3 5" id="KW-0378">Hydrolase</keyword>
<dbReference type="Gene3D" id="3.40.50.1820">
    <property type="entry name" value="alpha/beta hydrolase"/>
    <property type="match status" value="1"/>
</dbReference>
<reference evidence="7" key="1">
    <citation type="journal article" date="2021" name="Mol. Ecol. Resour.">
        <title>Apolygus lucorum genome provides insights into omnivorousness and mesophyll feeding.</title>
        <authorList>
            <person name="Liu Y."/>
            <person name="Liu H."/>
            <person name="Wang H."/>
            <person name="Huang T."/>
            <person name="Liu B."/>
            <person name="Yang B."/>
            <person name="Yin L."/>
            <person name="Li B."/>
            <person name="Zhang Y."/>
            <person name="Zhang S."/>
            <person name="Jiang F."/>
            <person name="Zhang X."/>
            <person name="Ren Y."/>
            <person name="Wang B."/>
            <person name="Wang S."/>
            <person name="Lu Y."/>
            <person name="Wu K."/>
            <person name="Fan W."/>
            <person name="Wang G."/>
        </authorList>
    </citation>
    <scope>NUCLEOTIDE SEQUENCE</scope>
    <source>
        <strain evidence="7">12Hb</strain>
    </source>
</reference>
<evidence type="ECO:0000256" key="1">
    <source>
        <dbReference type="ARBA" id="ARBA00005964"/>
    </source>
</evidence>
<accession>A0A8S9X3W4</accession>
<dbReference type="InterPro" id="IPR002018">
    <property type="entry name" value="CarbesteraseB"/>
</dbReference>
<keyword evidence="4" id="KW-0325">Glycoprotein</keyword>
<evidence type="ECO:0000259" key="6">
    <source>
        <dbReference type="Pfam" id="PF00135"/>
    </source>
</evidence>
<dbReference type="Pfam" id="PF00135">
    <property type="entry name" value="COesterase"/>
    <property type="match status" value="1"/>
</dbReference>
<dbReference type="InterPro" id="IPR050309">
    <property type="entry name" value="Type-B_Carboxylest/Lipase"/>
</dbReference>
<dbReference type="InterPro" id="IPR019826">
    <property type="entry name" value="Carboxylesterase_B_AS"/>
</dbReference>
<dbReference type="AlphaFoldDB" id="A0A8S9X3W4"/>
<name>A0A8S9X3W4_APOLU</name>
<comment type="similarity">
    <text evidence="1 5">Belongs to the type-B carboxylesterase/lipase family.</text>
</comment>
<dbReference type="EMBL" id="WIXP02000011">
    <property type="protein sequence ID" value="KAF6203048.1"/>
    <property type="molecule type" value="Genomic_DNA"/>
</dbReference>
<dbReference type="EC" id="3.1.1.-" evidence="5"/>
<dbReference type="SUPFAM" id="SSF53474">
    <property type="entry name" value="alpha/beta-Hydrolases"/>
    <property type="match status" value="1"/>
</dbReference>
<evidence type="ECO:0000256" key="3">
    <source>
        <dbReference type="ARBA" id="ARBA00022801"/>
    </source>
</evidence>
<feature type="domain" description="Carboxylesterase type B" evidence="6">
    <location>
        <begin position="18"/>
        <end position="533"/>
    </location>
</feature>
<evidence type="ECO:0000256" key="2">
    <source>
        <dbReference type="ARBA" id="ARBA00022487"/>
    </source>
</evidence>
<dbReference type="OrthoDB" id="8174896at2759"/>
<gene>
    <name evidence="7" type="ORF">GE061_003461</name>
</gene>
<keyword evidence="8" id="KW-1185">Reference proteome</keyword>
<evidence type="ECO:0000256" key="5">
    <source>
        <dbReference type="RuleBase" id="RU361235"/>
    </source>
</evidence>
<dbReference type="GO" id="GO:0052689">
    <property type="term" value="F:carboxylic ester hydrolase activity"/>
    <property type="evidence" value="ECO:0007669"/>
    <property type="project" value="UniProtKB-KW"/>
</dbReference>
<proteinExistence type="inferred from homology"/>
<sequence>MSSLSLFNQLWNGLTPSSPVVMTMYGPVEGTLDQSRSGENFYHFKGIPYAKPPVGDLRFKAPQPPEKWKEVKKTKMNQIFCLQMMTVMFPHLRSAMPPMGSEDCLHLSVATRSLSPKTKRPVLVYFHGGAFIALSGPNIWTPAFLMDSDQVVVMVNYRLSMLGFMSFEDDVVPGNMGLKDQNLALRWVRDNIKNFGGDLNRVTIIGESAGAASVHYHTLSPMSKGLFHQVIPLSGTAYATWAYAYPGDARALAFQFAKHVGCRGANSSVLVDCMKKISAYNLVRSTVNFFGIWDLEPSGHIGPVFEKKRPGSFAPSSTKKWKPISVPMLVGVTNGEGLLKTIFYKSPIKSKSWHWISKNWDDIMAFSLRFRYNPRYKEITKNMRDYWFAGRNELRDTDLGNFTDLYSIAAMVSPLMRMVEEAKSKVYLFNFNYLGESSPSTWINDPSLSKMTFHAETLVYVMRSILYPAHRGQDLEISKNLTRMITNFVKFGDPTPESGMWKPFNNETYDALLIDNNGTRMVSGGLPEDVKYWRSLCAFEKFFGCTV</sequence>
<keyword evidence="2" id="KW-0719">Serine esterase</keyword>
<comment type="caution">
    <text evidence="7">The sequence shown here is derived from an EMBL/GenBank/DDBJ whole genome shotgun (WGS) entry which is preliminary data.</text>
</comment>
<dbReference type="PANTHER" id="PTHR11559">
    <property type="entry name" value="CARBOXYLESTERASE"/>
    <property type="match status" value="1"/>
</dbReference>
<evidence type="ECO:0000256" key="4">
    <source>
        <dbReference type="ARBA" id="ARBA00023180"/>
    </source>
</evidence>
<protein>
    <recommendedName>
        <fullName evidence="5">Carboxylic ester hydrolase</fullName>
        <ecNumber evidence="5">3.1.1.-</ecNumber>
    </recommendedName>
</protein>
<evidence type="ECO:0000313" key="8">
    <source>
        <dbReference type="Proteomes" id="UP000466442"/>
    </source>
</evidence>
<organism evidence="7 8">
    <name type="scientific">Apolygus lucorum</name>
    <name type="common">Small green plant bug</name>
    <name type="synonym">Lygocoris lucorum</name>
    <dbReference type="NCBI Taxonomy" id="248454"/>
    <lineage>
        <taxon>Eukaryota</taxon>
        <taxon>Metazoa</taxon>
        <taxon>Ecdysozoa</taxon>
        <taxon>Arthropoda</taxon>
        <taxon>Hexapoda</taxon>
        <taxon>Insecta</taxon>
        <taxon>Pterygota</taxon>
        <taxon>Neoptera</taxon>
        <taxon>Paraneoptera</taxon>
        <taxon>Hemiptera</taxon>
        <taxon>Heteroptera</taxon>
        <taxon>Panheteroptera</taxon>
        <taxon>Cimicomorpha</taxon>
        <taxon>Miridae</taxon>
        <taxon>Mirini</taxon>
        <taxon>Apolygus</taxon>
    </lineage>
</organism>
<dbReference type="InterPro" id="IPR029058">
    <property type="entry name" value="AB_hydrolase_fold"/>
</dbReference>
<evidence type="ECO:0000313" key="7">
    <source>
        <dbReference type="EMBL" id="KAF6203048.1"/>
    </source>
</evidence>
<dbReference type="Proteomes" id="UP000466442">
    <property type="component" value="Unassembled WGS sequence"/>
</dbReference>